<evidence type="ECO:0000259" key="8">
    <source>
        <dbReference type="PROSITE" id="PS51352"/>
    </source>
</evidence>
<proteinExistence type="inferred from homology"/>
<keyword evidence="10" id="KW-1185">Reference proteome</keyword>
<evidence type="ECO:0000256" key="1">
    <source>
        <dbReference type="ARBA" id="ARBA00008987"/>
    </source>
</evidence>
<dbReference type="PANTHER" id="PTHR45663:SF11">
    <property type="entry name" value="GEO12009P1"/>
    <property type="match status" value="1"/>
</dbReference>
<dbReference type="NCBIfam" id="TIGR01068">
    <property type="entry name" value="thioredoxin"/>
    <property type="match status" value="1"/>
</dbReference>
<evidence type="ECO:0000256" key="4">
    <source>
        <dbReference type="ARBA" id="ARBA00023157"/>
    </source>
</evidence>
<dbReference type="Pfam" id="PF00085">
    <property type="entry name" value="Thioredoxin"/>
    <property type="match status" value="1"/>
</dbReference>
<evidence type="ECO:0000256" key="3">
    <source>
        <dbReference type="ARBA" id="ARBA00022982"/>
    </source>
</evidence>
<keyword evidence="2" id="KW-0813">Transport</keyword>
<evidence type="ECO:0000256" key="6">
    <source>
        <dbReference type="NCBIfam" id="TIGR01068"/>
    </source>
</evidence>
<protein>
    <recommendedName>
        <fullName evidence="6 7">Thioredoxin</fullName>
    </recommendedName>
</protein>
<dbReference type="PROSITE" id="PS51352">
    <property type="entry name" value="THIOREDOXIN_2"/>
    <property type="match status" value="1"/>
</dbReference>
<dbReference type="PIRSF" id="PIRSF000077">
    <property type="entry name" value="Thioredoxin"/>
    <property type="match status" value="1"/>
</dbReference>
<sequence>MSVKITRNNLSAETDNKITVIDFWAPWCNPCKMMEPVMNKMEEQFSEDIHFGQINVDGNEDIAESYKVMGLPSIVLFKNGKAVEKVTGLYSSEKMAHYLNRKLDEV</sequence>
<keyword evidence="5" id="KW-0676">Redox-active center</keyword>
<accession>A0ABY4PJW8</accession>
<dbReference type="PANTHER" id="PTHR45663">
    <property type="entry name" value="GEO12009P1"/>
    <property type="match status" value="1"/>
</dbReference>
<dbReference type="EMBL" id="CP093362">
    <property type="protein sequence ID" value="UQS85740.1"/>
    <property type="molecule type" value="Genomic_DNA"/>
</dbReference>
<dbReference type="Proteomes" id="UP000831859">
    <property type="component" value="Chromosome"/>
</dbReference>
<dbReference type="PRINTS" id="PR00421">
    <property type="entry name" value="THIOREDOXIN"/>
</dbReference>
<evidence type="ECO:0000313" key="9">
    <source>
        <dbReference type="EMBL" id="UQS85740.1"/>
    </source>
</evidence>
<dbReference type="InterPro" id="IPR005746">
    <property type="entry name" value="Thioredoxin"/>
</dbReference>
<evidence type="ECO:0000256" key="7">
    <source>
        <dbReference type="PIRNR" id="PIRNR000077"/>
    </source>
</evidence>
<evidence type="ECO:0000313" key="10">
    <source>
        <dbReference type="Proteomes" id="UP000831859"/>
    </source>
</evidence>
<keyword evidence="4" id="KW-1015">Disulfide bond</keyword>
<dbReference type="InterPro" id="IPR036249">
    <property type="entry name" value="Thioredoxin-like_sf"/>
</dbReference>
<reference evidence="9 10" key="1">
    <citation type="journal article" date="2022" name="Int. J. Syst. Evol. Microbiol.">
        <title>Apilactobacillus apisilvae sp. nov., Nicolia spurrieriana gen. nov. sp. nov., Bombilactobacillus folatiphilus sp. nov. and Bombilactobacillus thymidiniphilus sp. nov., four new lactic acid bacterial isolates from stingless bees Tetragonula carbonaria and Austroplebeia australis.</title>
        <authorList>
            <person name="Oliphant S.A."/>
            <person name="Watson-Haigh N.S."/>
            <person name="Sumby K.M."/>
            <person name="Gardner J."/>
            <person name="Groom S."/>
            <person name="Jiranek V."/>
        </authorList>
    </citation>
    <scope>NUCLEOTIDE SEQUENCE [LARGE SCALE GENOMIC DNA]</scope>
    <source>
        <strain evidence="9 10">SG5_A10</strain>
    </source>
</reference>
<organism evidence="9 10">
    <name type="scientific">Apilactobacillus apisilvae</name>
    <dbReference type="NCBI Taxonomy" id="2923364"/>
    <lineage>
        <taxon>Bacteria</taxon>
        <taxon>Bacillati</taxon>
        <taxon>Bacillota</taxon>
        <taxon>Bacilli</taxon>
        <taxon>Lactobacillales</taxon>
        <taxon>Lactobacillaceae</taxon>
        <taxon>Apilactobacillus</taxon>
    </lineage>
</organism>
<dbReference type="Gene3D" id="3.40.30.10">
    <property type="entry name" value="Glutaredoxin"/>
    <property type="match status" value="1"/>
</dbReference>
<comment type="similarity">
    <text evidence="1 7">Belongs to the thioredoxin family.</text>
</comment>
<gene>
    <name evidence="9" type="primary">trxA</name>
    <name evidence="9" type="ORF">MOO46_04610</name>
</gene>
<dbReference type="CDD" id="cd02947">
    <property type="entry name" value="TRX_family"/>
    <property type="match status" value="1"/>
</dbReference>
<evidence type="ECO:0000256" key="5">
    <source>
        <dbReference type="ARBA" id="ARBA00023284"/>
    </source>
</evidence>
<dbReference type="RefSeq" id="WP_249511704.1">
    <property type="nucleotide sequence ID" value="NZ_CP093362.1"/>
</dbReference>
<dbReference type="InterPro" id="IPR013766">
    <property type="entry name" value="Thioredoxin_domain"/>
</dbReference>
<dbReference type="SUPFAM" id="SSF52833">
    <property type="entry name" value="Thioredoxin-like"/>
    <property type="match status" value="1"/>
</dbReference>
<feature type="domain" description="Thioredoxin" evidence="8">
    <location>
        <begin position="1"/>
        <end position="106"/>
    </location>
</feature>
<keyword evidence="3" id="KW-0249">Electron transport</keyword>
<name>A0ABY4PJW8_9LACO</name>
<evidence type="ECO:0000256" key="2">
    <source>
        <dbReference type="ARBA" id="ARBA00022448"/>
    </source>
</evidence>